<dbReference type="Pfam" id="PF13499">
    <property type="entry name" value="EF-hand_7"/>
    <property type="match status" value="2"/>
</dbReference>
<evidence type="ECO:0000256" key="1">
    <source>
        <dbReference type="ARBA" id="ARBA00022723"/>
    </source>
</evidence>
<reference evidence="6 7" key="1">
    <citation type="journal article" date="2020" name="Elife">
        <title>Loss of centromere function drives karyotype evolution in closely related Malassezia species.</title>
        <authorList>
            <person name="Sankaranarayanan S.R."/>
            <person name="Ianiri G."/>
            <person name="Coelho M.A."/>
            <person name="Reza M.H."/>
            <person name="Thimmappa B.C."/>
            <person name="Ganguly P."/>
            <person name="Vadnala R.N."/>
            <person name="Sun S."/>
            <person name="Siddharthan R."/>
            <person name="Tellgren-Roth C."/>
            <person name="Dawson T.L."/>
            <person name="Heitman J."/>
            <person name="Sanyal K."/>
        </authorList>
    </citation>
    <scope>NUCLEOTIDE SEQUENCE [LARGE SCALE GENOMIC DNA]</scope>
    <source>
        <strain evidence="6">CBS14141</strain>
    </source>
</reference>
<name>A0ABY8ELR2_MALFU</name>
<dbReference type="InterPro" id="IPR002048">
    <property type="entry name" value="EF_hand_dom"/>
</dbReference>
<keyword evidence="1" id="KW-0479">Metal-binding</keyword>
<dbReference type="EMBL" id="CP046234">
    <property type="protein sequence ID" value="WFD46497.1"/>
    <property type="molecule type" value="Genomic_DNA"/>
</dbReference>
<evidence type="ECO:0000256" key="2">
    <source>
        <dbReference type="ARBA" id="ARBA00022737"/>
    </source>
</evidence>
<dbReference type="SUPFAM" id="SSF47473">
    <property type="entry name" value="EF-hand"/>
    <property type="match status" value="1"/>
</dbReference>
<feature type="region of interest" description="Disordered" evidence="4">
    <location>
        <begin position="1"/>
        <end position="42"/>
    </location>
</feature>
<dbReference type="PROSITE" id="PS00018">
    <property type="entry name" value="EF_HAND_1"/>
    <property type="match status" value="3"/>
</dbReference>
<feature type="domain" description="EF-hand" evidence="5">
    <location>
        <begin position="152"/>
        <end position="185"/>
    </location>
</feature>
<evidence type="ECO:0000313" key="6">
    <source>
        <dbReference type="EMBL" id="WFD46497.1"/>
    </source>
</evidence>
<feature type="compositionally biased region" description="Polar residues" evidence="4">
    <location>
        <begin position="15"/>
        <end position="27"/>
    </location>
</feature>
<proteinExistence type="predicted"/>
<dbReference type="InterPro" id="IPR050230">
    <property type="entry name" value="CALM/Myosin/TropC-like"/>
</dbReference>
<accession>A0ABY8ELR2</accession>
<organism evidence="6 7">
    <name type="scientific">Malassezia furfur</name>
    <name type="common">Pityriasis versicolor infection agent</name>
    <name type="synonym">Pityrosporum furfur</name>
    <dbReference type="NCBI Taxonomy" id="55194"/>
    <lineage>
        <taxon>Eukaryota</taxon>
        <taxon>Fungi</taxon>
        <taxon>Dikarya</taxon>
        <taxon>Basidiomycota</taxon>
        <taxon>Ustilaginomycotina</taxon>
        <taxon>Malasseziomycetes</taxon>
        <taxon>Malasseziales</taxon>
        <taxon>Malasseziaceae</taxon>
        <taxon>Malassezia</taxon>
    </lineage>
</organism>
<feature type="domain" description="EF-hand" evidence="5">
    <location>
        <begin position="43"/>
        <end position="78"/>
    </location>
</feature>
<dbReference type="Gene3D" id="1.10.238.10">
    <property type="entry name" value="EF-hand"/>
    <property type="match status" value="2"/>
</dbReference>
<dbReference type="CDD" id="cd00051">
    <property type="entry name" value="EFh"/>
    <property type="match status" value="1"/>
</dbReference>
<dbReference type="SMART" id="SM00054">
    <property type="entry name" value="EFh"/>
    <property type="match status" value="4"/>
</dbReference>
<feature type="domain" description="EF-hand" evidence="5">
    <location>
        <begin position="116"/>
        <end position="151"/>
    </location>
</feature>
<dbReference type="PANTHER" id="PTHR23048:SF48">
    <property type="entry name" value="CENTRIN 3"/>
    <property type="match status" value="1"/>
</dbReference>
<evidence type="ECO:0000256" key="3">
    <source>
        <dbReference type="ARBA" id="ARBA00022837"/>
    </source>
</evidence>
<dbReference type="InterPro" id="IPR018247">
    <property type="entry name" value="EF_Hand_1_Ca_BS"/>
</dbReference>
<evidence type="ECO:0000313" key="7">
    <source>
        <dbReference type="Proteomes" id="UP000818624"/>
    </source>
</evidence>
<keyword evidence="3" id="KW-0106">Calcium</keyword>
<protein>
    <submittedName>
        <fullName evidence="6">Calcium-binding component of the spindle pole body (SPB) half-bridge</fullName>
    </submittedName>
</protein>
<keyword evidence="7" id="KW-1185">Reference proteome</keyword>
<dbReference type="Proteomes" id="UP000818624">
    <property type="component" value="Chromosome 1"/>
</dbReference>
<dbReference type="InterPro" id="IPR011992">
    <property type="entry name" value="EF-hand-dom_pair"/>
</dbReference>
<evidence type="ECO:0000256" key="4">
    <source>
        <dbReference type="SAM" id="MobiDB-lite"/>
    </source>
</evidence>
<dbReference type="PROSITE" id="PS50222">
    <property type="entry name" value="EF_HAND_2"/>
    <property type="match status" value="3"/>
</dbReference>
<sequence>MSHYSAVAKARSRRVPSSSGLLSTPSYTGARAPAPPHAELSEDQRAEIQEAFELFDTDKDGAIDYHELKVAMRALGFDLKKPELLKILRENDASGSGLMEWKDFERILTERILSRDPREEIRRAFALFDDDGTGKISLRNLKRVAKELGENLDDEELQAMIDEFDLDQDGEINASEFEQIMMDEP</sequence>
<dbReference type="PANTHER" id="PTHR23048">
    <property type="entry name" value="MYOSIN LIGHT CHAIN 1, 3"/>
    <property type="match status" value="1"/>
</dbReference>
<keyword evidence="2" id="KW-0677">Repeat</keyword>
<evidence type="ECO:0000259" key="5">
    <source>
        <dbReference type="PROSITE" id="PS50222"/>
    </source>
</evidence>
<gene>
    <name evidence="6" type="primary">CDC31</name>
    <name evidence="6" type="ORF">GLX27_001133</name>
</gene>